<feature type="repeat" description="ANK" evidence="1">
    <location>
        <begin position="145"/>
        <end position="177"/>
    </location>
</feature>
<dbReference type="InterPro" id="IPR002110">
    <property type="entry name" value="Ankyrin_rpt"/>
</dbReference>
<dbReference type="Gene3D" id="1.25.40.20">
    <property type="entry name" value="Ankyrin repeat-containing domain"/>
    <property type="match status" value="2"/>
</dbReference>
<feature type="repeat" description="ANK" evidence="1">
    <location>
        <begin position="245"/>
        <end position="277"/>
    </location>
</feature>
<feature type="domain" description="Kinase D-interacting substrate of 220 kDa-like SAM" evidence="5">
    <location>
        <begin position="1181"/>
        <end position="1254"/>
    </location>
</feature>
<feature type="transmembrane region" description="Helical" evidence="3">
    <location>
        <begin position="773"/>
        <end position="801"/>
    </location>
</feature>
<evidence type="ECO:0000259" key="5">
    <source>
        <dbReference type="Pfam" id="PF23307"/>
    </source>
</evidence>
<dbReference type="GO" id="GO:0030165">
    <property type="term" value="F:PDZ domain binding"/>
    <property type="evidence" value="ECO:0007669"/>
    <property type="project" value="TreeGrafter"/>
</dbReference>
<organism evidence="6 7">
    <name type="scientific">Bursaphelenchus xylophilus</name>
    <name type="common">Pinewood nematode worm</name>
    <name type="synonym">Aphelenchoides xylophilus</name>
    <dbReference type="NCBI Taxonomy" id="6326"/>
    <lineage>
        <taxon>Eukaryota</taxon>
        <taxon>Metazoa</taxon>
        <taxon>Ecdysozoa</taxon>
        <taxon>Nematoda</taxon>
        <taxon>Chromadorea</taxon>
        <taxon>Rhabditida</taxon>
        <taxon>Tylenchina</taxon>
        <taxon>Tylenchomorpha</taxon>
        <taxon>Aphelenchoidea</taxon>
        <taxon>Aphelenchoididae</taxon>
        <taxon>Bursaphelenchus</taxon>
    </lineage>
</organism>
<keyword evidence="3" id="KW-0472">Membrane</keyword>
<feature type="transmembrane region" description="Helical" evidence="3">
    <location>
        <begin position="604"/>
        <end position="627"/>
    </location>
</feature>
<feature type="repeat" description="ANK" evidence="1">
    <location>
        <begin position="178"/>
        <end position="210"/>
    </location>
</feature>
<proteinExistence type="predicted"/>
<dbReference type="SMART" id="SM00248">
    <property type="entry name" value="ANK"/>
    <property type="match status" value="10"/>
</dbReference>
<dbReference type="Pfam" id="PF23307">
    <property type="entry name" value="SAM_KIDINS220"/>
    <property type="match status" value="1"/>
</dbReference>
<keyword evidence="3" id="KW-1133">Transmembrane helix</keyword>
<feature type="repeat" description="ANK" evidence="1">
    <location>
        <begin position="410"/>
        <end position="442"/>
    </location>
</feature>
<dbReference type="Pfam" id="PF00023">
    <property type="entry name" value="Ank"/>
    <property type="match status" value="1"/>
</dbReference>
<feature type="domain" description="KAP NTPase" evidence="4">
    <location>
        <begin position="514"/>
        <end position="1026"/>
    </location>
</feature>
<dbReference type="Pfam" id="PF13637">
    <property type="entry name" value="Ank_4"/>
    <property type="match status" value="1"/>
</dbReference>
<dbReference type="PANTHER" id="PTHR24116">
    <property type="entry name" value="KINASE D-INTERACTING SUBSTRATE OF 220 KDA"/>
    <property type="match status" value="1"/>
</dbReference>
<evidence type="ECO:0000313" key="6">
    <source>
        <dbReference type="Proteomes" id="UP000095284"/>
    </source>
</evidence>
<feature type="compositionally biased region" description="Basic and acidic residues" evidence="2">
    <location>
        <begin position="1340"/>
        <end position="1349"/>
    </location>
</feature>
<dbReference type="PROSITE" id="PS50088">
    <property type="entry name" value="ANK_REPEAT"/>
    <property type="match status" value="8"/>
</dbReference>
<dbReference type="GO" id="GO:0019887">
    <property type="term" value="F:protein kinase regulator activity"/>
    <property type="evidence" value="ECO:0007669"/>
    <property type="project" value="TreeGrafter"/>
</dbReference>
<evidence type="ECO:0000259" key="4">
    <source>
        <dbReference type="Pfam" id="PF07693"/>
    </source>
</evidence>
<feature type="region of interest" description="Disordered" evidence="2">
    <location>
        <begin position="1258"/>
        <end position="1349"/>
    </location>
</feature>
<sequence>MPSKGTPRGEEPLAERNPSLRGTPRREEPPTIPLVVLNIFKLFETAKIVPIKPVFLRMLQLIEAANIHELTTQNPSNEENSAPLVNEFFATVENGGVPLIPLMLTAGYLRNHDGETLLITGARVGNHRAVDKFRGEIDVDDIDNDGWSALLCASHQGHAQCVRLLLEAGASVDQPDLMGWTPLMWACYKNRIDAVKVLLEFHAHINIVGEEDGLTPMIIASGRGYYEIVHLLLENNAEVNASDKFGSTALIWAARKGYLDIVEELLNAGAELDAVGMYSSTALMLATRGCHLKTVEALLAREPNVNVVDYNGLSALGIAAREGYTQIAQALLHSSAYVNTVDRYGNSILASAVRSGNLNLVRMLLDKHADVNAKDSEGRTALHLAIDKSYTDIVLVLLEKKPNLEIRNKDGDTALLRAVKNRDVALCQILVHSGAKISSTDNVGDNALHLALRARSKKLAQILLVNPGDSKLLYRPNKLGETPYSIDQESSSPILPTIFGPIGVDMEFNNLLGYEAYSDVLADIVCEPNLSLPLTIGLYAKWGSGKSFLLPKIRESMRSFSRSWLDGLELYWSWTLVFTCFFICAFFSFTLFTLYVLIVHTFDFLYPVLVGGVVYVVVLASYGLIYYGSEVRLWNGSINLARQIAKVLARFKLVISILTLNTPMRSDKDLIVSPVGFLFADDHRLSFIGGEQALVNIVLSLYNAAEEHYGTIPVRMYAALKAQQSHNDDKLRTICGIPVLFNIVVMVVSAIISMSLVLYEYGHVNDLNHDSSYLIGAGVLGLIFLVAALPILYTFTIRLIVNLPQRRIKSVMHRLHNLPFERVVQKIQNEVDLLTNLIHSLDAFTNSQTRLVVQVDGLDSCEQSNMVQILDALSLFFASRQNSPYIIILAADPHIIISALQKNLRGSANLEITGHDYMKNLISMPFYLHHAALQQLHRKNQDKEVVNGGGIYNRRRSDTIRSSRLSLREKEMIMNTAGQTQSKENMVSTFGTNDLSNLFPSHDYFANINPRVMRRIVNSIALTGRLLRSFEVQFNWFLLYSWISLLEQWPFRMTYLVGCALEEEDGEMTLPDLYEKKKHRLPSNSTLSDLDRNPSEFEEIMRRMGSSKTEQLTIAHVKAFFPCTSNLDPYLKKLIHEQSKDEFGKQDKDDKDFSMSQFEKQNEGVKYLFDDPNVWFSITKTLPLMSVEDVQYLVEKLRIPTGRIAELKEKIGQFNLNGLVLYTCNLDDLKQTLDLPLGDWVLFKILLEILRVWKPQAKRPTNNDANAPKQLKNHSSRGQSEERVEANNLVSIIEESKNLTDDGTDSVNKSIPRRRSSSSDNKDGDGDSLKSNMGSNRSLIKKDGDELGE</sequence>
<feature type="repeat" description="ANK" evidence="1">
    <location>
        <begin position="212"/>
        <end position="244"/>
    </location>
</feature>
<dbReference type="InterPro" id="IPR036770">
    <property type="entry name" value="Ankyrin_rpt-contain_sf"/>
</dbReference>
<dbReference type="InterPro" id="IPR011646">
    <property type="entry name" value="KAP_P-loop"/>
</dbReference>
<dbReference type="Pfam" id="PF07693">
    <property type="entry name" value="KAP_NTPase"/>
    <property type="match status" value="1"/>
</dbReference>
<feature type="repeat" description="ANK" evidence="1">
    <location>
        <begin position="344"/>
        <end position="376"/>
    </location>
</feature>
<dbReference type="Proteomes" id="UP000095284">
    <property type="component" value="Unplaced"/>
</dbReference>
<accession>A0A1I7SSX7</accession>
<dbReference type="Pfam" id="PF12796">
    <property type="entry name" value="Ank_2"/>
    <property type="match status" value="2"/>
</dbReference>
<dbReference type="WBParaSite" id="BXY_1614500.1">
    <property type="protein sequence ID" value="BXY_1614500.1"/>
    <property type="gene ID" value="BXY_1614500"/>
</dbReference>
<feature type="repeat" description="ANK" evidence="1">
    <location>
        <begin position="311"/>
        <end position="343"/>
    </location>
</feature>
<dbReference type="PANTHER" id="PTHR24116:SF0">
    <property type="entry name" value="KINASE D-INTERACTING SUBSTRATE OF 220 KDA"/>
    <property type="match status" value="1"/>
</dbReference>
<reference evidence="7" key="1">
    <citation type="submission" date="2016-11" db="UniProtKB">
        <authorList>
            <consortium name="WormBaseParasite"/>
        </authorList>
    </citation>
    <scope>IDENTIFICATION</scope>
</reference>
<dbReference type="SUPFAM" id="SSF48403">
    <property type="entry name" value="Ankyrin repeat"/>
    <property type="match status" value="1"/>
</dbReference>
<evidence type="ECO:0000256" key="2">
    <source>
        <dbReference type="SAM" id="MobiDB-lite"/>
    </source>
</evidence>
<keyword evidence="3" id="KW-0812">Transmembrane</keyword>
<feature type="transmembrane region" description="Helical" evidence="3">
    <location>
        <begin position="570"/>
        <end position="598"/>
    </location>
</feature>
<feature type="region of interest" description="Disordered" evidence="2">
    <location>
        <begin position="1"/>
        <end position="28"/>
    </location>
</feature>
<dbReference type="InterPro" id="IPR057092">
    <property type="entry name" value="SAM_KIDINS220"/>
</dbReference>
<evidence type="ECO:0000256" key="1">
    <source>
        <dbReference type="PROSITE-ProRule" id="PRU00023"/>
    </source>
</evidence>
<evidence type="ECO:0000313" key="7">
    <source>
        <dbReference type="WBParaSite" id="BXY_1614500.1"/>
    </source>
</evidence>
<feature type="repeat" description="ANK" evidence="1">
    <location>
        <begin position="377"/>
        <end position="409"/>
    </location>
</feature>
<name>A0A1I7SSX7_BURXY</name>
<evidence type="ECO:0000256" key="3">
    <source>
        <dbReference type="SAM" id="Phobius"/>
    </source>
</evidence>
<dbReference type="eggNOG" id="KOG0502">
    <property type="taxonomic scope" value="Eukaryota"/>
</dbReference>
<feature type="transmembrane region" description="Helical" evidence="3">
    <location>
        <begin position="739"/>
        <end position="761"/>
    </location>
</feature>
<dbReference type="PROSITE" id="PS50297">
    <property type="entry name" value="ANK_REP_REGION"/>
    <property type="match status" value="8"/>
</dbReference>
<dbReference type="InterPro" id="IPR052771">
    <property type="entry name" value="Neurotrophin_sig_adaptor"/>
</dbReference>
<protein>
    <submittedName>
        <fullName evidence="7">ANK_REP_REGION domain-containing protein</fullName>
    </submittedName>
</protein>
<keyword evidence="1" id="KW-0040">ANK repeat</keyword>